<dbReference type="EMBL" id="CP012900">
    <property type="protein sequence ID" value="ALJ26743.1"/>
    <property type="molecule type" value="Genomic_DNA"/>
</dbReference>
<protein>
    <submittedName>
        <fullName evidence="3">Classical arabinogalactan protein 4</fullName>
    </submittedName>
</protein>
<dbReference type="KEGG" id="sacz:AOT14_02840"/>
<feature type="compositionally biased region" description="Basic and acidic residues" evidence="1">
    <location>
        <begin position="111"/>
        <end position="120"/>
    </location>
</feature>
<evidence type="ECO:0000313" key="4">
    <source>
        <dbReference type="Proteomes" id="UP000061010"/>
    </source>
</evidence>
<evidence type="ECO:0000256" key="1">
    <source>
        <dbReference type="SAM" id="MobiDB-lite"/>
    </source>
</evidence>
<feature type="chain" id="PRO_5006588439" evidence="2">
    <location>
        <begin position="27"/>
        <end position="132"/>
    </location>
</feature>
<keyword evidence="4" id="KW-1185">Reference proteome</keyword>
<keyword evidence="2" id="KW-0732">Signal</keyword>
<feature type="compositionally biased region" description="Low complexity" evidence="1">
    <location>
        <begin position="71"/>
        <end position="88"/>
    </location>
</feature>
<dbReference type="OrthoDB" id="5988514at2"/>
<name>A0A0S1AVE1_9GAMM</name>
<dbReference type="AlphaFoldDB" id="A0A0S1AVE1"/>
<proteinExistence type="predicted"/>
<gene>
    <name evidence="3" type="ORF">AOT14_02840</name>
</gene>
<dbReference type="Proteomes" id="UP000061010">
    <property type="component" value="Chromosome"/>
</dbReference>
<feature type="region of interest" description="Disordered" evidence="1">
    <location>
        <begin position="29"/>
        <end position="132"/>
    </location>
</feature>
<feature type="signal peptide" evidence="2">
    <location>
        <begin position="1"/>
        <end position="26"/>
    </location>
</feature>
<organism evidence="3 4">
    <name type="scientific">Stenotrophomonas acidaminiphila</name>
    <dbReference type="NCBI Taxonomy" id="128780"/>
    <lineage>
        <taxon>Bacteria</taxon>
        <taxon>Pseudomonadati</taxon>
        <taxon>Pseudomonadota</taxon>
        <taxon>Gammaproteobacteria</taxon>
        <taxon>Lysobacterales</taxon>
        <taxon>Lysobacteraceae</taxon>
        <taxon>Stenotrophomonas</taxon>
    </lineage>
</organism>
<accession>A0A0S1AVE1</accession>
<evidence type="ECO:0000256" key="2">
    <source>
        <dbReference type="SAM" id="SignalP"/>
    </source>
</evidence>
<sequence precursor="true">MDLWEYPMRRIALLSIAMLAATPAMAQLRPAPAPTETRPVSLPPPSRPASDASGQAADNARLREQLEQSGPANAAARPKPAARPQTAAVPVYDQQGRRLNGMRPAGPGRVMDTRTGRYHDTVPSGDGVRIVR</sequence>
<evidence type="ECO:0000313" key="3">
    <source>
        <dbReference type="EMBL" id="ALJ26743.1"/>
    </source>
</evidence>
<dbReference type="PATRIC" id="fig|128780.6.peg.291"/>
<reference evidence="3 4" key="1">
    <citation type="journal article" date="2015" name="Genome Announc.">
        <title>Complete Genome Sequencing of Stenotrophomonas acidaminiphila ZAC14D2_NAIMI4_2, a Multidrug-Resistant Strain Isolated from Sediments of a Polluted River in Mexico, Uncovers New Antibiotic Resistance Genes and a Novel Class-II Lasso Peptide Biosynthesis Gene Cluster.</title>
        <authorList>
            <person name="Vinuesa P."/>
            <person name="Ochoa-Sanchez L.E."/>
        </authorList>
    </citation>
    <scope>NUCLEOTIDE SEQUENCE [LARGE SCALE GENOMIC DNA]</scope>
    <source>
        <strain evidence="3 4">ZAC14D2_NAIMI4_2</strain>
    </source>
</reference>